<evidence type="ECO:0000256" key="4">
    <source>
        <dbReference type="ARBA" id="ARBA00023136"/>
    </source>
</evidence>
<comment type="function">
    <text evidence="5">Part of the twin-arginine translocation (Tat) system that transports large folded proteins containing a characteristic twin-arginine motif in their signal peptide across membranes. Together with TatB, TatC is part of a receptor directly interacting with Tat signal peptides.</text>
</comment>
<comment type="similarity">
    <text evidence="5">Belongs to the TatC family.</text>
</comment>
<accession>A0A845U211</accession>
<evidence type="ECO:0000256" key="3">
    <source>
        <dbReference type="ARBA" id="ARBA00022989"/>
    </source>
</evidence>
<keyword evidence="5" id="KW-1003">Cell membrane</keyword>
<comment type="caution">
    <text evidence="7">The sequence shown here is derived from an EMBL/GenBank/DDBJ whole genome shotgun (WGS) entry which is preliminary data.</text>
</comment>
<dbReference type="Pfam" id="PF00902">
    <property type="entry name" value="TatC"/>
    <property type="match status" value="1"/>
</dbReference>
<dbReference type="GO" id="GO:0033281">
    <property type="term" value="C:TAT protein transport complex"/>
    <property type="evidence" value="ECO:0007669"/>
    <property type="project" value="UniProtKB-UniRule"/>
</dbReference>
<feature type="transmembrane region" description="Helical" evidence="5">
    <location>
        <begin position="107"/>
        <end position="134"/>
    </location>
</feature>
<keyword evidence="3 5" id="KW-1133">Transmembrane helix</keyword>
<keyword evidence="5" id="KW-0811">Translocation</keyword>
<dbReference type="AlphaFoldDB" id="A0A845U211"/>
<protein>
    <recommendedName>
        <fullName evidence="5">Sec-independent protein translocase protein TatC</fullName>
    </recommendedName>
</protein>
<keyword evidence="4 5" id="KW-0472">Membrane</keyword>
<keyword evidence="5" id="KW-0813">Transport</keyword>
<comment type="subcellular location">
    <subcellularLocation>
        <location evidence="5">Cell membrane</location>
        <topology evidence="5">Multi-pass membrane protein</topology>
    </subcellularLocation>
    <subcellularLocation>
        <location evidence="1">Membrane</location>
        <topology evidence="1">Multi-pass membrane protein</topology>
    </subcellularLocation>
</comment>
<dbReference type="RefSeq" id="WP_163096334.1">
    <property type="nucleotide sequence ID" value="NZ_CP127523.1"/>
</dbReference>
<dbReference type="GO" id="GO:0065002">
    <property type="term" value="P:intracellular protein transmembrane transport"/>
    <property type="evidence" value="ECO:0007669"/>
    <property type="project" value="TreeGrafter"/>
</dbReference>
<feature type="transmembrane region" description="Helical" evidence="5">
    <location>
        <begin position="71"/>
        <end position="95"/>
    </location>
</feature>
<dbReference type="GO" id="GO:0043953">
    <property type="term" value="P:protein transport by the Tat complex"/>
    <property type="evidence" value="ECO:0007669"/>
    <property type="project" value="UniProtKB-UniRule"/>
</dbReference>
<dbReference type="HAMAP" id="MF_00902">
    <property type="entry name" value="TatC"/>
    <property type="match status" value="1"/>
</dbReference>
<comment type="caution">
    <text evidence="5">Lacks conserved residue(s) required for the propagation of feature annotation.</text>
</comment>
<evidence type="ECO:0000256" key="6">
    <source>
        <dbReference type="SAM" id="MobiDB-lite"/>
    </source>
</evidence>
<reference evidence="7" key="1">
    <citation type="submission" date="2019-11" db="EMBL/GenBank/DDBJ databases">
        <title>Acidithiobacillus ferrianus sp. nov.: a facultatively anaerobic and extremely acidophilic chemolithoautotroph.</title>
        <authorList>
            <person name="Norris P.R."/>
            <person name="Falagan C."/>
            <person name="Moya-Beltran A."/>
            <person name="Castro M."/>
            <person name="Quatrini R."/>
            <person name="Johnson D.B."/>
        </authorList>
    </citation>
    <scope>NUCLEOTIDE SEQUENCE [LARGE SCALE GENOMIC DNA]</scope>
    <source>
        <strain evidence="7">MG</strain>
    </source>
</reference>
<feature type="compositionally biased region" description="Basic and acidic residues" evidence="6">
    <location>
        <begin position="268"/>
        <end position="279"/>
    </location>
</feature>
<dbReference type="InterPro" id="IPR002033">
    <property type="entry name" value="TatC"/>
</dbReference>
<dbReference type="PANTHER" id="PTHR30371">
    <property type="entry name" value="SEC-INDEPENDENT PROTEIN TRANSLOCASE PROTEIN TATC"/>
    <property type="match status" value="1"/>
</dbReference>
<dbReference type="EMBL" id="WNJL01000011">
    <property type="protein sequence ID" value="NDU41642.1"/>
    <property type="molecule type" value="Genomic_DNA"/>
</dbReference>
<sequence length="279" mass="30950">MDKLAENTFIGHLLELRRRVLFSMIAIFAGFLVSYPFSKTIYNILAAPLVDVLPKGSHLIYTSLPEVFLTYVQLSLISGFVLALPVVLYQFWAFVTPGLYAHERKVFFPLIFISAFLFIGGMLFAYFIVFPNAFRFFVSFSGGDITAMPKVDSYLSLIVKFSLAFGLAFQIPILIVVLVRVGVLQVAALRRGRRYAFLICAIASAVLSPPDVLSMVMLLIPMYMLFEAGLFFAAHLPAPQPVAEDLMGTAAESARSTTDEMNAAEASFRVKDGNDPDQR</sequence>
<dbReference type="PRINTS" id="PR01840">
    <property type="entry name" value="TATCFAMILY"/>
</dbReference>
<comment type="subunit">
    <text evidence="5">The Tat system comprises two distinct complexes: a TatABC complex, containing multiple copies of TatA, TatB and TatC subunits, and a separate TatA complex, containing only TatA subunits. Substrates initially bind to the TatABC complex, which probably triggers association of the separate TatA complex to form the active translocon.</text>
</comment>
<feature type="transmembrane region" description="Helical" evidence="5">
    <location>
        <begin position="154"/>
        <end position="183"/>
    </location>
</feature>
<dbReference type="PANTHER" id="PTHR30371:SF0">
    <property type="entry name" value="SEC-INDEPENDENT PROTEIN TRANSLOCASE PROTEIN TATC, CHLOROPLASTIC-RELATED"/>
    <property type="match status" value="1"/>
</dbReference>
<dbReference type="NCBIfam" id="TIGR00945">
    <property type="entry name" value="tatC"/>
    <property type="match status" value="1"/>
</dbReference>
<evidence type="ECO:0000313" key="7">
    <source>
        <dbReference type="EMBL" id="NDU41642.1"/>
    </source>
</evidence>
<dbReference type="GO" id="GO:0009977">
    <property type="term" value="F:proton motive force dependent protein transmembrane transporter activity"/>
    <property type="evidence" value="ECO:0007669"/>
    <property type="project" value="TreeGrafter"/>
</dbReference>
<feature type="transmembrane region" description="Helical" evidence="5">
    <location>
        <begin position="195"/>
        <end position="220"/>
    </location>
</feature>
<evidence type="ECO:0000256" key="1">
    <source>
        <dbReference type="ARBA" id="ARBA00004141"/>
    </source>
</evidence>
<organism evidence="7">
    <name type="scientific">Acidithiobacillus ferrianus</name>
    <dbReference type="NCBI Taxonomy" id="2678518"/>
    <lineage>
        <taxon>Bacteria</taxon>
        <taxon>Pseudomonadati</taxon>
        <taxon>Pseudomonadota</taxon>
        <taxon>Acidithiobacillia</taxon>
        <taxon>Acidithiobacillales</taxon>
        <taxon>Acidithiobacillaceae</taxon>
        <taxon>Acidithiobacillus</taxon>
    </lineage>
</organism>
<proteinExistence type="inferred from homology"/>
<feature type="region of interest" description="Disordered" evidence="6">
    <location>
        <begin position="249"/>
        <end position="279"/>
    </location>
</feature>
<keyword evidence="5" id="KW-0653">Protein transport</keyword>
<feature type="transmembrane region" description="Helical" evidence="5">
    <location>
        <begin position="20"/>
        <end position="38"/>
    </location>
</feature>
<keyword evidence="2 5" id="KW-0812">Transmembrane</keyword>
<gene>
    <name evidence="5 7" type="primary">tatC</name>
    <name evidence="7" type="ORF">GL267_02950</name>
</gene>
<name>A0A845U211_9PROT</name>
<evidence type="ECO:0000256" key="2">
    <source>
        <dbReference type="ARBA" id="ARBA00022692"/>
    </source>
</evidence>
<evidence type="ECO:0000256" key="5">
    <source>
        <dbReference type="HAMAP-Rule" id="MF_00902"/>
    </source>
</evidence>